<comment type="caution">
    <text evidence="1">The sequence shown here is derived from an EMBL/GenBank/DDBJ whole genome shotgun (WGS) entry which is preliminary data.</text>
</comment>
<dbReference type="RefSeq" id="WP_116188153.1">
    <property type="nucleotide sequence ID" value="NZ_QTTN01000005.1"/>
</dbReference>
<protein>
    <submittedName>
        <fullName evidence="1">Uncharacterized protein</fullName>
    </submittedName>
</protein>
<reference evidence="1 2" key="1">
    <citation type="submission" date="2018-08" db="EMBL/GenBank/DDBJ databases">
        <title>Genomic Encyclopedia of Type Strains, Phase III (KMG-III): the genomes of soil and plant-associated and newly described type strains.</title>
        <authorList>
            <person name="Whitman W."/>
        </authorList>
    </citation>
    <scope>NUCLEOTIDE SEQUENCE [LARGE SCALE GENOMIC DNA]</scope>
    <source>
        <strain evidence="1 2">CGMCC 1.10966</strain>
    </source>
</reference>
<evidence type="ECO:0000313" key="1">
    <source>
        <dbReference type="EMBL" id="REE91401.1"/>
    </source>
</evidence>
<dbReference type="AlphaFoldDB" id="A0A3D9SBZ0"/>
<gene>
    <name evidence="1" type="ORF">A8990_105106</name>
</gene>
<name>A0A3D9SBZ0_9BACL</name>
<organism evidence="1 2">
    <name type="scientific">Paenibacillus taihuensis</name>
    <dbReference type="NCBI Taxonomy" id="1156355"/>
    <lineage>
        <taxon>Bacteria</taxon>
        <taxon>Bacillati</taxon>
        <taxon>Bacillota</taxon>
        <taxon>Bacilli</taxon>
        <taxon>Bacillales</taxon>
        <taxon>Paenibacillaceae</taxon>
        <taxon>Paenibacillus</taxon>
    </lineage>
</organism>
<dbReference type="OrthoDB" id="2626373at2"/>
<accession>A0A3D9SBZ0</accession>
<proteinExistence type="predicted"/>
<sequence length="89" mass="10137">MGLITDEPFSKATDQPFVSVVNLSIYGFDSEAERVKGRKDFEAQMSARTALDELHPGIYEHNNVLVIYFRDNDTEDIVNSDIREALEEL</sequence>
<keyword evidence="2" id="KW-1185">Reference proteome</keyword>
<dbReference type="EMBL" id="QTTN01000005">
    <property type="protein sequence ID" value="REE91401.1"/>
    <property type="molecule type" value="Genomic_DNA"/>
</dbReference>
<evidence type="ECO:0000313" key="2">
    <source>
        <dbReference type="Proteomes" id="UP000256304"/>
    </source>
</evidence>
<dbReference type="Proteomes" id="UP000256304">
    <property type="component" value="Unassembled WGS sequence"/>
</dbReference>